<evidence type="ECO:0000313" key="11">
    <source>
        <dbReference type="Proteomes" id="UP000429523"/>
    </source>
</evidence>
<dbReference type="AlphaFoldDB" id="A0A6A3DLC6"/>
<evidence type="ECO:0000313" key="19">
    <source>
        <dbReference type="Proteomes" id="UP000488956"/>
    </source>
</evidence>
<comment type="caution">
    <text evidence="2">The sequence shown here is derived from an EMBL/GenBank/DDBJ whole genome shotgun (WGS) entry which is preliminary data.</text>
</comment>
<evidence type="ECO:0000313" key="14">
    <source>
        <dbReference type="Proteomes" id="UP000440367"/>
    </source>
</evidence>
<dbReference type="EMBL" id="QXGD01000776">
    <property type="protein sequence ID" value="KAE9225075.1"/>
    <property type="molecule type" value="Genomic_DNA"/>
</dbReference>
<evidence type="ECO:0000313" key="8">
    <source>
        <dbReference type="EMBL" id="KAE9227289.1"/>
    </source>
</evidence>
<evidence type="ECO:0000313" key="18">
    <source>
        <dbReference type="Proteomes" id="UP000486351"/>
    </source>
</evidence>
<dbReference type="EMBL" id="QXFX01000639">
    <property type="protein sequence ID" value="KAE9108693.1"/>
    <property type="molecule type" value="Genomic_DNA"/>
</dbReference>
<evidence type="ECO:0000313" key="9">
    <source>
        <dbReference type="EMBL" id="KAE9289276.1"/>
    </source>
</evidence>
<evidence type="ECO:0000256" key="1">
    <source>
        <dbReference type="SAM" id="SignalP"/>
    </source>
</evidence>
<sequence length="57" mass="5897">MRMPRKSAISLSLTSNLFTYACAPGTALFDEDCCASSMTGCSSSTSRSSISVSSCTS</sequence>
<dbReference type="Proteomes" id="UP000433483">
    <property type="component" value="Unassembled WGS sequence"/>
</dbReference>
<dbReference type="EMBL" id="QXGB01003087">
    <property type="protein sequence ID" value="KAE9172864.1"/>
    <property type="molecule type" value="Genomic_DNA"/>
</dbReference>
<evidence type="ECO:0000313" key="17">
    <source>
        <dbReference type="Proteomes" id="UP000476176"/>
    </source>
</evidence>
<dbReference type="OrthoDB" id="10377981at2759"/>
<dbReference type="EMBL" id="QXGE01000674">
    <property type="protein sequence ID" value="KAE9306168.1"/>
    <property type="molecule type" value="Genomic_DNA"/>
</dbReference>
<dbReference type="Proteomes" id="UP000429523">
    <property type="component" value="Unassembled WGS sequence"/>
</dbReference>
<evidence type="ECO:0008006" key="20">
    <source>
        <dbReference type="Google" id="ProtNLM"/>
    </source>
</evidence>
<dbReference type="PROSITE" id="PS51257">
    <property type="entry name" value="PROKAR_LIPOPROTEIN"/>
    <property type="match status" value="1"/>
</dbReference>
<evidence type="ECO:0000313" key="6">
    <source>
        <dbReference type="EMBL" id="KAE9172864.1"/>
    </source>
</evidence>
<keyword evidence="1" id="KW-0732">Signal</keyword>
<dbReference type="Proteomes" id="UP000441208">
    <property type="component" value="Unassembled WGS sequence"/>
</dbReference>
<evidence type="ECO:0000313" key="5">
    <source>
        <dbReference type="EMBL" id="KAE9142885.1"/>
    </source>
</evidence>
<dbReference type="Proteomes" id="UP000440732">
    <property type="component" value="Unassembled WGS sequence"/>
</dbReference>
<dbReference type="Proteomes" id="UP000476176">
    <property type="component" value="Unassembled WGS sequence"/>
</dbReference>
<dbReference type="EMBL" id="QXFZ01002599">
    <property type="protein sequence ID" value="KAE9075504.1"/>
    <property type="molecule type" value="Genomic_DNA"/>
</dbReference>
<dbReference type="Proteomes" id="UP000440367">
    <property type="component" value="Unassembled WGS sequence"/>
</dbReference>
<evidence type="ECO:0000313" key="4">
    <source>
        <dbReference type="EMBL" id="KAE9108693.1"/>
    </source>
</evidence>
<dbReference type="EMBL" id="QXGC01000622">
    <property type="protein sequence ID" value="KAE9227289.1"/>
    <property type="molecule type" value="Genomic_DNA"/>
</dbReference>
<evidence type="ECO:0000313" key="7">
    <source>
        <dbReference type="EMBL" id="KAE9225075.1"/>
    </source>
</evidence>
<feature type="chain" id="PRO_5036163599" description="Secreted protein" evidence="1">
    <location>
        <begin position="22"/>
        <end position="57"/>
    </location>
</feature>
<gene>
    <name evidence="10" type="ORF">PF001_g12252</name>
    <name evidence="7" type="ORF">PF002_g14506</name>
    <name evidence="8" type="ORF">PF004_g11400</name>
    <name evidence="6" type="ORF">PF005_g26519</name>
    <name evidence="5" type="ORF">PF006_g12041</name>
    <name evidence="3" type="ORF">PF007_g24979</name>
    <name evidence="9" type="ORF">PF008_g25920</name>
    <name evidence="2" type="ORF">PF009_g27005</name>
    <name evidence="4" type="ORF">PF010_g11808</name>
</gene>
<evidence type="ECO:0000313" key="10">
    <source>
        <dbReference type="EMBL" id="KAE9306168.1"/>
    </source>
</evidence>
<feature type="signal peptide" evidence="1">
    <location>
        <begin position="1"/>
        <end position="21"/>
    </location>
</feature>
<dbReference type="EMBL" id="QXFY01003043">
    <property type="protein sequence ID" value="KAE9289276.1"/>
    <property type="molecule type" value="Genomic_DNA"/>
</dbReference>
<organism evidence="2 11">
    <name type="scientific">Phytophthora fragariae</name>
    <dbReference type="NCBI Taxonomy" id="53985"/>
    <lineage>
        <taxon>Eukaryota</taxon>
        <taxon>Sar</taxon>
        <taxon>Stramenopiles</taxon>
        <taxon>Oomycota</taxon>
        <taxon>Peronosporomycetes</taxon>
        <taxon>Peronosporales</taxon>
        <taxon>Peronosporaceae</taxon>
        <taxon>Phytophthora</taxon>
    </lineage>
</organism>
<reference evidence="11 12" key="1">
    <citation type="submission" date="2018-08" db="EMBL/GenBank/DDBJ databases">
        <title>Genomic investigation of the strawberry pathogen Phytophthora fragariae indicates pathogenicity is determined by transcriptional variation in three key races.</title>
        <authorList>
            <person name="Adams T.M."/>
            <person name="Armitage A.D."/>
            <person name="Sobczyk M.K."/>
            <person name="Bates H.J."/>
            <person name="Dunwell J.M."/>
            <person name="Nellist C.F."/>
            <person name="Harrison R.J."/>
        </authorList>
    </citation>
    <scope>NUCLEOTIDE SEQUENCE [LARGE SCALE GENOMIC DNA]</scope>
    <source>
        <strain evidence="10 13">A4</strain>
        <strain evidence="7 14">BC-1</strain>
        <strain evidence="8 17">BC-23</strain>
        <strain evidence="6 12">NOV-27</strain>
        <strain evidence="5 15">NOV-5</strain>
        <strain evidence="3 16">NOV-71</strain>
        <strain evidence="9 18">NOV-77</strain>
        <strain evidence="2 11">NOV-9</strain>
        <strain evidence="4 19">ONT-3</strain>
    </source>
</reference>
<evidence type="ECO:0000313" key="15">
    <source>
        <dbReference type="Proteomes" id="UP000440732"/>
    </source>
</evidence>
<evidence type="ECO:0000313" key="12">
    <source>
        <dbReference type="Proteomes" id="UP000433483"/>
    </source>
</evidence>
<evidence type="ECO:0000313" key="3">
    <source>
        <dbReference type="EMBL" id="KAE9075504.1"/>
    </source>
</evidence>
<protein>
    <recommendedName>
        <fullName evidence="20">Secreted protein</fullName>
    </recommendedName>
</protein>
<dbReference type="EMBL" id="QXGF01002989">
    <property type="protein sequence ID" value="KAE8922732.1"/>
    <property type="molecule type" value="Genomic_DNA"/>
</dbReference>
<proteinExistence type="predicted"/>
<evidence type="ECO:0000313" key="13">
    <source>
        <dbReference type="Proteomes" id="UP000437068"/>
    </source>
</evidence>
<dbReference type="Proteomes" id="UP000437068">
    <property type="component" value="Unassembled WGS sequence"/>
</dbReference>
<dbReference type="Proteomes" id="UP000488956">
    <property type="component" value="Unassembled WGS sequence"/>
</dbReference>
<dbReference type="Proteomes" id="UP000486351">
    <property type="component" value="Unassembled WGS sequence"/>
</dbReference>
<evidence type="ECO:0000313" key="2">
    <source>
        <dbReference type="EMBL" id="KAE8922732.1"/>
    </source>
</evidence>
<evidence type="ECO:0000313" key="16">
    <source>
        <dbReference type="Proteomes" id="UP000441208"/>
    </source>
</evidence>
<dbReference type="EMBL" id="QXGA01000662">
    <property type="protein sequence ID" value="KAE9142885.1"/>
    <property type="molecule type" value="Genomic_DNA"/>
</dbReference>
<accession>A0A6A3DLC6</accession>
<name>A0A6A3DLC6_9STRA</name>
<keyword evidence="12" id="KW-1185">Reference proteome</keyword>